<dbReference type="InterPro" id="IPR003689">
    <property type="entry name" value="ZIP"/>
</dbReference>
<feature type="transmembrane region" description="Helical" evidence="11">
    <location>
        <begin position="44"/>
        <end position="65"/>
    </location>
</feature>
<evidence type="ECO:0000256" key="2">
    <source>
        <dbReference type="ARBA" id="ARBA00006939"/>
    </source>
</evidence>
<keyword evidence="6 11" id="KW-1133">Transmembrane helix</keyword>
<dbReference type="EMBL" id="HACM01005356">
    <property type="protein sequence ID" value="CRZ05798.1"/>
    <property type="molecule type" value="Transcribed_RNA"/>
</dbReference>
<organism evidence="12">
    <name type="scientific">Spongospora subterranea</name>
    <dbReference type="NCBI Taxonomy" id="70186"/>
    <lineage>
        <taxon>Eukaryota</taxon>
        <taxon>Sar</taxon>
        <taxon>Rhizaria</taxon>
        <taxon>Endomyxa</taxon>
        <taxon>Phytomyxea</taxon>
        <taxon>Plasmodiophorida</taxon>
        <taxon>Plasmodiophoridae</taxon>
        <taxon>Spongospora</taxon>
    </lineage>
</organism>
<sequence>MHTDYDRITAALLGTLFTWFLTALGAGSVVLFPTSMSAPKQRRIMDSSFGFAAGVMLSASFWSLLNPALELSKQSAMFAAYPFVPVSLGFIAGCVFVHGADWCLKEYHLDITPSSPSAKPDADDKVTKHKSQTQWRRTLLIVIAITAHNIPEGLAVGVAFMTNPIPRAKALAFAIGLQNFPEGLAVSLPLYRSGVSLWKAVFMGQLSGMVEPISGVVGAHMVSICRPLLPWTMAFASGAMVFVVFDDILPESTSEGNTRLSSWSAIVGFVVMMTLDLLL</sequence>
<evidence type="ECO:0000256" key="11">
    <source>
        <dbReference type="SAM" id="Phobius"/>
    </source>
</evidence>
<keyword evidence="7 11" id="KW-0472">Membrane</keyword>
<name>A0A0H5QV02_9EUKA</name>
<dbReference type="AlphaFoldDB" id="A0A0H5QV02"/>
<comment type="subcellular location">
    <subcellularLocation>
        <location evidence="1">Cell membrane</location>
        <topology evidence="1">Multi-pass membrane protein</topology>
    </subcellularLocation>
</comment>
<evidence type="ECO:0000256" key="1">
    <source>
        <dbReference type="ARBA" id="ARBA00004651"/>
    </source>
</evidence>
<evidence type="ECO:0000256" key="7">
    <source>
        <dbReference type="ARBA" id="ARBA00023136"/>
    </source>
</evidence>
<keyword evidence="5" id="KW-0862">Zinc</keyword>
<proteinExistence type="inferred from homology"/>
<dbReference type="GO" id="GO:0005385">
    <property type="term" value="F:zinc ion transmembrane transporter activity"/>
    <property type="evidence" value="ECO:0007669"/>
    <property type="project" value="TreeGrafter"/>
</dbReference>
<feature type="transmembrane region" description="Helical" evidence="11">
    <location>
        <begin position="77"/>
        <end position="97"/>
    </location>
</feature>
<evidence type="ECO:0000256" key="6">
    <source>
        <dbReference type="ARBA" id="ARBA00022989"/>
    </source>
</evidence>
<dbReference type="GO" id="GO:0005886">
    <property type="term" value="C:plasma membrane"/>
    <property type="evidence" value="ECO:0007669"/>
    <property type="project" value="UniProtKB-SubCell"/>
</dbReference>
<keyword evidence="4 11" id="KW-0812">Transmembrane</keyword>
<comment type="similarity">
    <text evidence="2">Belongs to the ZIP transporter (TC 2.A.5) family.</text>
</comment>
<evidence type="ECO:0000256" key="4">
    <source>
        <dbReference type="ARBA" id="ARBA00022692"/>
    </source>
</evidence>
<dbReference type="Pfam" id="PF02535">
    <property type="entry name" value="Zip"/>
    <property type="match status" value="1"/>
</dbReference>
<evidence type="ECO:0000256" key="5">
    <source>
        <dbReference type="ARBA" id="ARBA00022833"/>
    </source>
</evidence>
<protein>
    <recommendedName>
        <fullName evidence="8">Zinc transporter ZIP11</fullName>
    </recommendedName>
    <alternativeName>
        <fullName evidence="9">Solute carrier family 39 member 11</fullName>
    </alternativeName>
    <alternativeName>
        <fullName evidence="10">Zrt- and Irt-like protein 11</fullName>
    </alternativeName>
</protein>
<evidence type="ECO:0000256" key="9">
    <source>
        <dbReference type="ARBA" id="ARBA00042540"/>
    </source>
</evidence>
<accession>A0A0H5QV02</accession>
<evidence type="ECO:0000256" key="8">
    <source>
        <dbReference type="ARBA" id="ARBA00040593"/>
    </source>
</evidence>
<dbReference type="PANTHER" id="PTHR11040">
    <property type="entry name" value="ZINC/IRON TRANSPORTER"/>
    <property type="match status" value="1"/>
</dbReference>
<reference evidence="12" key="1">
    <citation type="submission" date="2015-04" db="EMBL/GenBank/DDBJ databases">
        <title>The genome sequence of the plant pathogenic Rhizarian Plasmodiophora brassicae reveals insights in its biotrophic life cycle and the origin of chitin synthesis.</title>
        <authorList>
            <person name="Schwelm A."/>
            <person name="Fogelqvist J."/>
            <person name="Knaust A."/>
            <person name="Julke S."/>
            <person name="Lilja T."/>
            <person name="Dhandapani V."/>
            <person name="Bonilla-Rosso G."/>
            <person name="Karlsson M."/>
            <person name="Shevchenko A."/>
            <person name="Choi S.R."/>
            <person name="Kim H.G."/>
            <person name="Park J.Y."/>
            <person name="Lim Y.P."/>
            <person name="Ludwig-Muller J."/>
            <person name="Dixelius C."/>
        </authorList>
    </citation>
    <scope>NUCLEOTIDE SEQUENCE</scope>
    <source>
        <tissue evidence="12">Potato root galls</tissue>
    </source>
</reference>
<feature type="transmembrane region" description="Helical" evidence="11">
    <location>
        <begin position="12"/>
        <end position="32"/>
    </location>
</feature>
<dbReference type="PANTHER" id="PTHR11040:SF211">
    <property type="entry name" value="ZINC TRANSPORTER ZIP11"/>
    <property type="match status" value="1"/>
</dbReference>
<keyword evidence="3" id="KW-1003">Cell membrane</keyword>
<evidence type="ECO:0000313" key="12">
    <source>
        <dbReference type="EMBL" id="CRZ05798.1"/>
    </source>
</evidence>
<evidence type="ECO:0000256" key="10">
    <source>
        <dbReference type="ARBA" id="ARBA00042973"/>
    </source>
</evidence>
<evidence type="ECO:0000256" key="3">
    <source>
        <dbReference type="ARBA" id="ARBA00022475"/>
    </source>
</evidence>